<dbReference type="AlphaFoldDB" id="A0AAV2I6Z3"/>
<protein>
    <recommendedName>
        <fullName evidence="12">Cytochrome P450</fullName>
    </recommendedName>
</protein>
<proteinExistence type="inferred from homology"/>
<evidence type="ECO:0000256" key="8">
    <source>
        <dbReference type="PIRSR" id="PIRSR602401-1"/>
    </source>
</evidence>
<evidence type="ECO:0000256" key="4">
    <source>
        <dbReference type="ARBA" id="ARBA00022723"/>
    </source>
</evidence>
<sequence>VIQRRITETAEFAEVDIGKGERPNLLQVLLADGRLDFPACVSMVTGFFSTATDNISNTLNLVLWHLAKNPQVQEKLREEIRLRVASTEVVSPDELSHIPYLKACLKESQRLTFPTPLGSIRAMPEDVTLAGYHIPAGTWVNFGHNVLGHSREYFEKPETYMPERWLKQPITIGEKILKRRQSIITMPFGFGKRNCVGRRLAEQQINLALIKVNGT</sequence>
<dbReference type="Gene3D" id="1.10.630.10">
    <property type="entry name" value="Cytochrome P450"/>
    <property type="match status" value="1"/>
</dbReference>
<feature type="non-terminal residue" evidence="10">
    <location>
        <position position="1"/>
    </location>
</feature>
<comment type="similarity">
    <text evidence="2 9">Belongs to the cytochrome P450 family.</text>
</comment>
<keyword evidence="11" id="KW-1185">Reference proteome</keyword>
<evidence type="ECO:0000256" key="7">
    <source>
        <dbReference type="ARBA" id="ARBA00023033"/>
    </source>
</evidence>
<keyword evidence="6 8" id="KW-0408">Iron</keyword>
<evidence type="ECO:0000256" key="3">
    <source>
        <dbReference type="ARBA" id="ARBA00022617"/>
    </source>
</evidence>
<name>A0AAV2I6Z3_LYMST</name>
<dbReference type="InterPro" id="IPR001128">
    <property type="entry name" value="Cyt_P450"/>
</dbReference>
<dbReference type="GO" id="GO:0005506">
    <property type="term" value="F:iron ion binding"/>
    <property type="evidence" value="ECO:0007669"/>
    <property type="project" value="InterPro"/>
</dbReference>
<comment type="cofactor">
    <cofactor evidence="1 8">
        <name>heme</name>
        <dbReference type="ChEBI" id="CHEBI:30413"/>
    </cofactor>
</comment>
<evidence type="ECO:0000256" key="6">
    <source>
        <dbReference type="ARBA" id="ARBA00023004"/>
    </source>
</evidence>
<dbReference type="InterPro" id="IPR050479">
    <property type="entry name" value="CYP11_CYP27_families"/>
</dbReference>
<dbReference type="SUPFAM" id="SSF48264">
    <property type="entry name" value="Cytochrome P450"/>
    <property type="match status" value="1"/>
</dbReference>
<keyword evidence="4 8" id="KW-0479">Metal-binding</keyword>
<dbReference type="GO" id="GO:0004497">
    <property type="term" value="F:monooxygenase activity"/>
    <property type="evidence" value="ECO:0007669"/>
    <property type="project" value="UniProtKB-KW"/>
</dbReference>
<keyword evidence="5 9" id="KW-0560">Oxidoreductase</keyword>
<dbReference type="GO" id="GO:0020037">
    <property type="term" value="F:heme binding"/>
    <property type="evidence" value="ECO:0007669"/>
    <property type="project" value="InterPro"/>
</dbReference>
<accession>A0AAV2I6Z3</accession>
<keyword evidence="3 8" id="KW-0349">Heme</keyword>
<dbReference type="Proteomes" id="UP001497497">
    <property type="component" value="Unassembled WGS sequence"/>
</dbReference>
<dbReference type="PRINTS" id="PR00463">
    <property type="entry name" value="EP450I"/>
</dbReference>
<evidence type="ECO:0008006" key="12">
    <source>
        <dbReference type="Google" id="ProtNLM"/>
    </source>
</evidence>
<feature type="binding site" description="axial binding residue" evidence="8">
    <location>
        <position position="195"/>
    </location>
    <ligand>
        <name>heme</name>
        <dbReference type="ChEBI" id="CHEBI:30413"/>
    </ligand>
    <ligandPart>
        <name>Fe</name>
        <dbReference type="ChEBI" id="CHEBI:18248"/>
    </ligandPart>
</feature>
<dbReference type="PROSITE" id="PS00086">
    <property type="entry name" value="CYTOCHROME_P450"/>
    <property type="match status" value="1"/>
</dbReference>
<evidence type="ECO:0000256" key="9">
    <source>
        <dbReference type="RuleBase" id="RU000461"/>
    </source>
</evidence>
<reference evidence="10 11" key="1">
    <citation type="submission" date="2024-04" db="EMBL/GenBank/DDBJ databases">
        <authorList>
            <consortium name="Genoscope - CEA"/>
            <person name="William W."/>
        </authorList>
    </citation>
    <scope>NUCLEOTIDE SEQUENCE [LARGE SCALE GENOMIC DNA]</scope>
</reference>
<evidence type="ECO:0000256" key="1">
    <source>
        <dbReference type="ARBA" id="ARBA00001971"/>
    </source>
</evidence>
<dbReference type="InterPro" id="IPR002401">
    <property type="entry name" value="Cyt_P450_E_grp-I"/>
</dbReference>
<dbReference type="EMBL" id="CAXITT010000492">
    <property type="protein sequence ID" value="CAL1542572.1"/>
    <property type="molecule type" value="Genomic_DNA"/>
</dbReference>
<evidence type="ECO:0000256" key="5">
    <source>
        <dbReference type="ARBA" id="ARBA00023002"/>
    </source>
</evidence>
<dbReference type="PANTHER" id="PTHR24279">
    <property type="entry name" value="CYTOCHROME P450"/>
    <property type="match status" value="1"/>
</dbReference>
<evidence type="ECO:0000256" key="2">
    <source>
        <dbReference type="ARBA" id="ARBA00010617"/>
    </source>
</evidence>
<dbReference type="GO" id="GO:0016705">
    <property type="term" value="F:oxidoreductase activity, acting on paired donors, with incorporation or reduction of molecular oxygen"/>
    <property type="evidence" value="ECO:0007669"/>
    <property type="project" value="InterPro"/>
</dbReference>
<evidence type="ECO:0000313" key="10">
    <source>
        <dbReference type="EMBL" id="CAL1542572.1"/>
    </source>
</evidence>
<organism evidence="10 11">
    <name type="scientific">Lymnaea stagnalis</name>
    <name type="common">Great pond snail</name>
    <name type="synonym">Helix stagnalis</name>
    <dbReference type="NCBI Taxonomy" id="6523"/>
    <lineage>
        <taxon>Eukaryota</taxon>
        <taxon>Metazoa</taxon>
        <taxon>Spiralia</taxon>
        <taxon>Lophotrochozoa</taxon>
        <taxon>Mollusca</taxon>
        <taxon>Gastropoda</taxon>
        <taxon>Heterobranchia</taxon>
        <taxon>Euthyneura</taxon>
        <taxon>Panpulmonata</taxon>
        <taxon>Hygrophila</taxon>
        <taxon>Lymnaeoidea</taxon>
        <taxon>Lymnaeidae</taxon>
        <taxon>Lymnaea</taxon>
    </lineage>
</organism>
<dbReference type="InterPro" id="IPR017972">
    <property type="entry name" value="Cyt_P450_CS"/>
</dbReference>
<dbReference type="InterPro" id="IPR036396">
    <property type="entry name" value="Cyt_P450_sf"/>
</dbReference>
<keyword evidence="7 9" id="KW-0503">Monooxygenase</keyword>
<gene>
    <name evidence="10" type="ORF">GSLYS_00016106001</name>
</gene>
<dbReference type="PRINTS" id="PR00385">
    <property type="entry name" value="P450"/>
</dbReference>
<comment type="caution">
    <text evidence="10">The sequence shown here is derived from an EMBL/GenBank/DDBJ whole genome shotgun (WGS) entry which is preliminary data.</text>
</comment>
<evidence type="ECO:0000313" key="11">
    <source>
        <dbReference type="Proteomes" id="UP001497497"/>
    </source>
</evidence>
<dbReference type="PANTHER" id="PTHR24279:SF120">
    <property type="entry name" value="CYTOCHROME P450"/>
    <property type="match status" value="1"/>
</dbReference>
<dbReference type="Pfam" id="PF00067">
    <property type="entry name" value="p450"/>
    <property type="match status" value="1"/>
</dbReference>